<organism evidence="9 10">
    <name type="scientific">Torulaspora delbrueckii</name>
    <name type="common">Yeast</name>
    <name type="synonym">Candida colliculosa</name>
    <dbReference type="NCBI Taxonomy" id="4950"/>
    <lineage>
        <taxon>Eukaryota</taxon>
        <taxon>Fungi</taxon>
        <taxon>Dikarya</taxon>
        <taxon>Ascomycota</taxon>
        <taxon>Saccharomycotina</taxon>
        <taxon>Saccharomycetes</taxon>
        <taxon>Saccharomycetales</taxon>
        <taxon>Saccharomycetaceae</taxon>
        <taxon>Torulaspora</taxon>
    </lineage>
</organism>
<comment type="subcellular location">
    <subcellularLocation>
        <location evidence="1">Nucleus</location>
    </subcellularLocation>
</comment>
<dbReference type="OrthoDB" id="20828at2759"/>
<evidence type="ECO:0000313" key="9">
    <source>
        <dbReference type="EMBL" id="CCE90103.1"/>
    </source>
</evidence>
<evidence type="ECO:0000256" key="6">
    <source>
        <dbReference type="ARBA" id="ARBA00023242"/>
    </source>
</evidence>
<evidence type="ECO:0000256" key="2">
    <source>
        <dbReference type="ARBA" id="ARBA00010289"/>
    </source>
</evidence>
<dbReference type="GO" id="GO:0045944">
    <property type="term" value="P:positive regulation of transcription by RNA polymerase II"/>
    <property type="evidence" value="ECO:0007669"/>
    <property type="project" value="EnsemblFungi"/>
</dbReference>
<comment type="similarity">
    <text evidence="2">Belongs to the Mediator complex subunit 12 family.</text>
</comment>
<keyword evidence="6" id="KW-0539">Nucleus</keyword>
<sequence>MSPSKYILTAPDDLHPYVPVNESHQNPEYPDFEPWKHTKEEDQILLNFVAKGFYTTSKVNFESISARSSLQESLPKLSDQLADQFSRVLRIREEEINRIPATDGRSQPSFNELCGPGFLLPSRVTLTEHRRELWLQELGSSFASLPKLSKHIPHGLKRRQVLEQCCAKQIPLKRAIWLIKCCYSMEWKIKTSKSKDSEDGRTLQPLLTKEWTDNFVYILEKLIFEMVQYDSDPAQLKRWRAEVGYFLKLLGNCYTLELIDKEVFHHWLVEFGAKVKNFEFLPLTLHILMVFWEGICGSGKGEGYNAQPLFLVSKVTEMLLSKYHMVSQNKSMINDEKYIINDIKKNGKIKDSILSTLKMLIRRVFENNSLEAFIFSHSSWDLYKPILYDITSTASNECPELTNETRKKLELISYRNESLRIRKPLVPAENGGEDTEPSGSNILKLRSVDIDLTAKLDDNPVDFDWASYLDRNMLHVTQIRQLFFWAIHPSRTTHYEANQLVAKIILLKINTVEAFQEYAVEDVIWSLVFQLAKLDRSTRSMTVALPSMYRLLNILITYGILKVPAYIRKLISSGILYLPESNDKLVHCDVLINLKISPLMKSQYNMVLRNVMEYDPSYFEKYNFDILLEKAESLKQVISGKENPDMGEYPLNIKIMTAEWYLTRICSGGPTSVDKSTLIKNFQIFCVRLDATHYFYKWIEFIVYHQLLDSIEALEALMDIMLCFGKLFSQFINDHILFTKTFILIYTKDLKNKDPNAYAVTSFMPFWKFFIKNFSSALNIDEDLRTELSAVHEEEKAKVERLGKNKQDALNVYLALNEQALKNVSWNFTEIFQTSLRGFLEGKDIASQRRPRGNLLLLMSTNIKEYNKFMSIFLKRKAFKRENLLNLIASKLLTFEQVQNVLDLATVLNLLPIDSTEHGLYFEYHKEQYILNNFETVLVACQKDFSHYYGTFLDVLLKYGTRSKFASVSNKMIARVLKNNPVTHNQILQDMLLYGVSKEEEDDDSTIDEPKAAALYSMLNFTNLWIFQAYTNYQVELISNSDASSLGTFLFEVLDYSSLNCLCAHIFDEIAKPQVLLAIIQIFEHNFFERCKFDSDSNKTYMNVVIEIITSLSQKLQGDVNISDHSFELLSRAFDQFTLLDEETLTAVELQFEITLKIFTIHQNSIFQRIVSSIENRGHDGAGRLIEGTFKLFDETTSNLRLKLMLYELLSSMKSYCIYASTTTTKFNTPAKLLNLPPFQISSFIRKTGKTDADEKADLGLQTIDPKTEDGSDRWFLFDKKESSYVCKLHCEPYHLINNYQSEGISSFNNSCLNLSLFNACFEKKNPS</sequence>
<proteinExistence type="inferred from homology"/>
<evidence type="ECO:0000256" key="3">
    <source>
        <dbReference type="ARBA" id="ARBA00019622"/>
    </source>
</evidence>
<feature type="domain" description="Mediator complex subunit Med12" evidence="8">
    <location>
        <begin position="117"/>
        <end position="180"/>
    </location>
</feature>
<dbReference type="Proteomes" id="UP000005627">
    <property type="component" value="Chromosome 1"/>
</dbReference>
<dbReference type="EMBL" id="HE616742">
    <property type="protein sequence ID" value="CCE90103.1"/>
    <property type="molecule type" value="Genomic_DNA"/>
</dbReference>
<gene>
    <name evidence="9" type="primary">TDEL0A07710</name>
    <name evidence="9" type="ORF">TDEL_0A07710</name>
</gene>
<keyword evidence="4" id="KW-0805">Transcription regulation</keyword>
<evidence type="ECO:0000256" key="5">
    <source>
        <dbReference type="ARBA" id="ARBA00023163"/>
    </source>
</evidence>
<dbReference type="InterPro" id="IPR019035">
    <property type="entry name" value="Mediator_Med12"/>
</dbReference>
<keyword evidence="5" id="KW-0804">Transcription</keyword>
<evidence type="ECO:0000313" key="10">
    <source>
        <dbReference type="Proteomes" id="UP000005627"/>
    </source>
</evidence>
<dbReference type="FunCoup" id="G8ZNA9">
    <property type="interactions" value="168"/>
</dbReference>
<dbReference type="GO" id="GO:0000122">
    <property type="term" value="P:negative regulation of transcription by RNA polymerase II"/>
    <property type="evidence" value="ECO:0007669"/>
    <property type="project" value="EnsemblFungi"/>
</dbReference>
<dbReference type="SMART" id="SM01281">
    <property type="entry name" value="Med12"/>
    <property type="match status" value="1"/>
</dbReference>
<dbReference type="PANTHER" id="PTHR46567:SF1">
    <property type="entry name" value="MEDIATOR OF RNA POLYMERASE II TRANSCRIPTION SUBUNIT 12"/>
    <property type="match status" value="1"/>
</dbReference>
<reference evidence="9 10" key="1">
    <citation type="journal article" date="2011" name="Proc. Natl. Acad. Sci. U.S.A.">
        <title>Evolutionary erosion of yeast sex chromosomes by mating-type switching accidents.</title>
        <authorList>
            <person name="Gordon J.L."/>
            <person name="Armisen D."/>
            <person name="Proux-Wera E."/>
            <person name="Oheigeartaigh S.S."/>
            <person name="Byrne K.P."/>
            <person name="Wolfe K.H."/>
        </authorList>
    </citation>
    <scope>NUCLEOTIDE SEQUENCE [LARGE SCALE GENOMIC DNA]</scope>
    <source>
        <strain evidence="10">ATCC 10662 / CBS 1146 / NBRC 0425 / NCYC 2629 / NRRL Y-866</strain>
    </source>
</reference>
<evidence type="ECO:0000256" key="1">
    <source>
        <dbReference type="ARBA" id="ARBA00004123"/>
    </source>
</evidence>
<name>G8ZNA9_TORDE</name>
<dbReference type="STRING" id="1076872.G8ZNA9"/>
<keyword evidence="10" id="KW-1185">Reference proteome</keyword>
<dbReference type="GeneID" id="11503174"/>
<dbReference type="GO" id="GO:0003713">
    <property type="term" value="F:transcription coactivator activity"/>
    <property type="evidence" value="ECO:0007669"/>
    <property type="project" value="EnsemblFungi"/>
</dbReference>
<dbReference type="HOGENOM" id="CLU_256280_0_0_1"/>
<protein>
    <recommendedName>
        <fullName evidence="3">Mediator of RNA polymerase II transcription subunit 12</fullName>
    </recommendedName>
    <alternativeName>
        <fullName evidence="7">Mediator complex subunit 12</fullName>
    </alternativeName>
</protein>
<accession>G8ZNA9</accession>
<evidence type="ECO:0000256" key="4">
    <source>
        <dbReference type="ARBA" id="ARBA00023015"/>
    </source>
</evidence>
<dbReference type="eggNOG" id="KOG4522">
    <property type="taxonomic scope" value="Eukaryota"/>
</dbReference>
<dbReference type="InParanoid" id="G8ZNA9"/>
<evidence type="ECO:0000259" key="8">
    <source>
        <dbReference type="SMART" id="SM01281"/>
    </source>
</evidence>
<dbReference type="GO" id="GO:0000411">
    <property type="term" value="P:positive regulation of transcription by galactose"/>
    <property type="evidence" value="ECO:0007669"/>
    <property type="project" value="EnsemblFungi"/>
</dbReference>
<evidence type="ECO:0000256" key="7">
    <source>
        <dbReference type="ARBA" id="ARBA00032010"/>
    </source>
</evidence>
<dbReference type="Pfam" id="PF09497">
    <property type="entry name" value="Med12"/>
    <property type="match status" value="1"/>
</dbReference>
<dbReference type="GO" id="GO:1990508">
    <property type="term" value="C:CKM complex"/>
    <property type="evidence" value="ECO:0007669"/>
    <property type="project" value="EnsemblFungi"/>
</dbReference>
<dbReference type="RefSeq" id="XP_003679314.1">
    <property type="nucleotide sequence ID" value="XM_003679266.1"/>
</dbReference>
<dbReference type="PANTHER" id="PTHR46567">
    <property type="entry name" value="MEDIATOR OF RNA POLYMERASE II TRANSCRIPTION SUBUNIT 12"/>
    <property type="match status" value="1"/>
</dbReference>
<dbReference type="KEGG" id="tdl:TDEL_0A07710"/>
<dbReference type="GO" id="GO:0016592">
    <property type="term" value="C:mediator complex"/>
    <property type="evidence" value="ECO:0007669"/>
    <property type="project" value="EnsemblFungi"/>
</dbReference>